<feature type="region of interest" description="Disordered" evidence="1">
    <location>
        <begin position="1"/>
        <end position="28"/>
    </location>
</feature>
<feature type="non-terminal residue" evidence="2">
    <location>
        <position position="154"/>
    </location>
</feature>
<protein>
    <submittedName>
        <fullName evidence="2">Uncharacterized protein</fullName>
    </submittedName>
</protein>
<evidence type="ECO:0000313" key="2">
    <source>
        <dbReference type="EMBL" id="CAK0819097.1"/>
    </source>
</evidence>
<proteinExistence type="predicted"/>
<dbReference type="Proteomes" id="UP001189429">
    <property type="component" value="Unassembled WGS sequence"/>
</dbReference>
<reference evidence="2" key="1">
    <citation type="submission" date="2023-10" db="EMBL/GenBank/DDBJ databases">
        <authorList>
            <person name="Chen Y."/>
            <person name="Shah S."/>
            <person name="Dougan E. K."/>
            <person name="Thang M."/>
            <person name="Chan C."/>
        </authorList>
    </citation>
    <scope>NUCLEOTIDE SEQUENCE [LARGE SCALE GENOMIC DNA]</scope>
</reference>
<name>A0ABN9RKD4_9DINO</name>
<feature type="compositionally biased region" description="Pro residues" evidence="1">
    <location>
        <begin position="1"/>
        <end position="18"/>
    </location>
</feature>
<feature type="compositionally biased region" description="Low complexity" evidence="1">
    <location>
        <begin position="142"/>
        <end position="154"/>
    </location>
</feature>
<sequence>MSRLWPPSPPDALVPPLPADDSASGELSPLHAKVLDWLGEEGAVPGGADAAQGSGGPAPALPGLRASLGSTGASGDLEEILALGRGARPAVGLAGSSSLGLAAPEQASGDAAGASATPVRPPRGAAASAGGLGDSLAELRASRSGSATRARGEA</sequence>
<keyword evidence="3" id="KW-1185">Reference proteome</keyword>
<accession>A0ABN9RKD4</accession>
<comment type="caution">
    <text evidence="2">The sequence shown here is derived from an EMBL/GenBank/DDBJ whole genome shotgun (WGS) entry which is preliminary data.</text>
</comment>
<feature type="region of interest" description="Disordered" evidence="1">
    <location>
        <begin position="101"/>
        <end position="154"/>
    </location>
</feature>
<evidence type="ECO:0000256" key="1">
    <source>
        <dbReference type="SAM" id="MobiDB-lite"/>
    </source>
</evidence>
<dbReference type="EMBL" id="CAUYUJ010006937">
    <property type="protein sequence ID" value="CAK0819097.1"/>
    <property type="molecule type" value="Genomic_DNA"/>
</dbReference>
<feature type="region of interest" description="Disordered" evidence="1">
    <location>
        <begin position="42"/>
        <end position="72"/>
    </location>
</feature>
<organism evidence="2 3">
    <name type="scientific">Prorocentrum cordatum</name>
    <dbReference type="NCBI Taxonomy" id="2364126"/>
    <lineage>
        <taxon>Eukaryota</taxon>
        <taxon>Sar</taxon>
        <taxon>Alveolata</taxon>
        <taxon>Dinophyceae</taxon>
        <taxon>Prorocentrales</taxon>
        <taxon>Prorocentraceae</taxon>
        <taxon>Prorocentrum</taxon>
    </lineage>
</organism>
<evidence type="ECO:0000313" key="3">
    <source>
        <dbReference type="Proteomes" id="UP001189429"/>
    </source>
</evidence>
<gene>
    <name evidence="2" type="ORF">PCOR1329_LOCUS21175</name>
</gene>
<feature type="compositionally biased region" description="Low complexity" evidence="1">
    <location>
        <begin position="46"/>
        <end position="69"/>
    </location>
</feature>